<dbReference type="GO" id="GO:0046872">
    <property type="term" value="F:metal ion binding"/>
    <property type="evidence" value="ECO:0007669"/>
    <property type="project" value="InterPro"/>
</dbReference>
<accession>A0AA41XHB3</accession>
<gene>
    <name evidence="2" type="ORF">N1028_11220</name>
</gene>
<dbReference type="InterPro" id="IPR017520">
    <property type="entry name" value="CHP03086"/>
</dbReference>
<dbReference type="NCBIfam" id="TIGR03086">
    <property type="entry name" value="TIGR03086 family metal-binding protein"/>
    <property type="match status" value="1"/>
</dbReference>
<keyword evidence="3" id="KW-1185">Reference proteome</keyword>
<sequence length="201" mass="21373">MASDDVTTASPADRHRLVAGSFEAIAAGADPSGWDAPAPVDGWAARDVVRHLTTWFPGFLAGGSDIVLLAGPSVDDDPVESWRVHAAQVQAVLDDPQTAERMFRNPHTGDLPLAEAIDRFYTADVFMHSWDLAAATGQAPELDEAYAAQLLAGMEPIDEMLRASGQYGARIDVPEDATTEQRLAGFIGRDPFWTAPGGASA</sequence>
<dbReference type="InterPro" id="IPR034660">
    <property type="entry name" value="DinB/YfiT-like"/>
</dbReference>
<feature type="domain" description="Mycothiol-dependent maleylpyruvate isomerase metal-binding" evidence="1">
    <location>
        <begin position="20"/>
        <end position="133"/>
    </location>
</feature>
<dbReference type="Pfam" id="PF11716">
    <property type="entry name" value="MDMPI_N"/>
    <property type="match status" value="1"/>
</dbReference>
<comment type="caution">
    <text evidence="2">The sequence shown here is derived from an EMBL/GenBank/DDBJ whole genome shotgun (WGS) entry which is preliminary data.</text>
</comment>
<proteinExistence type="predicted"/>
<evidence type="ECO:0000313" key="3">
    <source>
        <dbReference type="Proteomes" id="UP001165587"/>
    </source>
</evidence>
<dbReference type="SUPFAM" id="SSF109854">
    <property type="entry name" value="DinB/YfiT-like putative metalloenzymes"/>
    <property type="match status" value="1"/>
</dbReference>
<evidence type="ECO:0000313" key="2">
    <source>
        <dbReference type="EMBL" id="MCS5726463.1"/>
    </source>
</evidence>
<organism evidence="2 3">
    <name type="scientific">Herbiconiux oxytropis</name>
    <dbReference type="NCBI Taxonomy" id="2970915"/>
    <lineage>
        <taxon>Bacteria</taxon>
        <taxon>Bacillati</taxon>
        <taxon>Actinomycetota</taxon>
        <taxon>Actinomycetes</taxon>
        <taxon>Micrococcales</taxon>
        <taxon>Microbacteriaceae</taxon>
        <taxon>Herbiconiux</taxon>
    </lineage>
</organism>
<dbReference type="EMBL" id="JANLCK010000005">
    <property type="protein sequence ID" value="MCS5726463.1"/>
    <property type="molecule type" value="Genomic_DNA"/>
</dbReference>
<dbReference type="Proteomes" id="UP001165587">
    <property type="component" value="Unassembled WGS sequence"/>
</dbReference>
<dbReference type="RefSeq" id="WP_259528778.1">
    <property type="nucleotide sequence ID" value="NZ_JANLCK010000005.1"/>
</dbReference>
<dbReference type="InterPro" id="IPR024344">
    <property type="entry name" value="MDMPI_metal-binding"/>
</dbReference>
<protein>
    <submittedName>
        <fullName evidence="2">TIGR03086 family metal-binding protein</fullName>
    </submittedName>
</protein>
<name>A0AA41XHB3_9MICO</name>
<reference evidence="2" key="1">
    <citation type="submission" date="2022-08" db="EMBL/GenBank/DDBJ databases">
        <authorList>
            <person name="Deng Y."/>
            <person name="Han X.-F."/>
            <person name="Zhang Y.-Q."/>
        </authorList>
    </citation>
    <scope>NUCLEOTIDE SEQUENCE</scope>
    <source>
        <strain evidence="2">CPCC 203407</strain>
    </source>
</reference>
<dbReference type="AlphaFoldDB" id="A0AA41XHB3"/>
<evidence type="ECO:0000259" key="1">
    <source>
        <dbReference type="Pfam" id="PF11716"/>
    </source>
</evidence>